<evidence type="ECO:0000313" key="3">
    <source>
        <dbReference type="Proteomes" id="UP000584867"/>
    </source>
</evidence>
<feature type="transmembrane region" description="Helical" evidence="1">
    <location>
        <begin position="174"/>
        <end position="194"/>
    </location>
</feature>
<protein>
    <submittedName>
        <fullName evidence="2">Uncharacterized protein</fullName>
    </submittedName>
</protein>
<feature type="transmembrane region" description="Helical" evidence="1">
    <location>
        <begin position="238"/>
        <end position="258"/>
    </location>
</feature>
<feature type="transmembrane region" description="Helical" evidence="1">
    <location>
        <begin position="145"/>
        <end position="162"/>
    </location>
</feature>
<evidence type="ECO:0000313" key="2">
    <source>
        <dbReference type="EMBL" id="MBB5064220.1"/>
    </source>
</evidence>
<gene>
    <name evidence="2" type="ORF">HDF15_002571</name>
</gene>
<feature type="transmembrane region" description="Helical" evidence="1">
    <location>
        <begin position="206"/>
        <end position="232"/>
    </location>
</feature>
<feature type="transmembrane region" description="Helical" evidence="1">
    <location>
        <begin position="33"/>
        <end position="59"/>
    </location>
</feature>
<accession>A0A7W8EB69</accession>
<reference evidence="2 3" key="1">
    <citation type="submission" date="2020-08" db="EMBL/GenBank/DDBJ databases">
        <title>Genomic Encyclopedia of Type Strains, Phase IV (KMG-V): Genome sequencing to study the core and pangenomes of soil and plant-associated prokaryotes.</title>
        <authorList>
            <person name="Whitman W."/>
        </authorList>
    </citation>
    <scope>NUCLEOTIDE SEQUENCE [LARGE SCALE GENOMIC DNA]</scope>
    <source>
        <strain evidence="2 3">X5P3</strain>
    </source>
</reference>
<dbReference type="Gene3D" id="1.10.287.70">
    <property type="match status" value="1"/>
</dbReference>
<comment type="caution">
    <text evidence="2">The sequence shown here is derived from an EMBL/GenBank/DDBJ whole genome shotgun (WGS) entry which is preliminary data.</text>
</comment>
<keyword evidence="1" id="KW-0472">Membrane</keyword>
<evidence type="ECO:0000256" key="1">
    <source>
        <dbReference type="SAM" id="Phobius"/>
    </source>
</evidence>
<dbReference type="AlphaFoldDB" id="A0A7W8EB69"/>
<proteinExistence type="predicted"/>
<sequence length="294" mass="32306">MQQDHPINQPEQQHSPEHHADTVLLPEPTPWPMVLSLGLALSITGMVTHWVVSLLGLVLTLRSMVGWFFDVFPHEKHIYVPVQAGIIEITSTRTTRSQLPVGVDHRKLIPIETFSVTAGLKGGIVGGIAMILPAALFGLIRYHSVWYAVNLLAAGGFVHWAGESDAFLAQFHLYGLLAATAIHGLTSILIGLLYGAMLPMFPRKPILTAGFVAPLLWTGILYSALGVISPILNARIDWLWFVISQIAFGLVCGFIVNLQVKVRTPQFRALPFSVRAGIHSDQSHKEDPSHKEDQ</sequence>
<organism evidence="2 3">
    <name type="scientific">Granulicella mallensis</name>
    <dbReference type="NCBI Taxonomy" id="940614"/>
    <lineage>
        <taxon>Bacteria</taxon>
        <taxon>Pseudomonadati</taxon>
        <taxon>Acidobacteriota</taxon>
        <taxon>Terriglobia</taxon>
        <taxon>Terriglobales</taxon>
        <taxon>Acidobacteriaceae</taxon>
        <taxon>Granulicella</taxon>
    </lineage>
</organism>
<name>A0A7W8EB69_9BACT</name>
<dbReference type="EMBL" id="JACHIO010000009">
    <property type="protein sequence ID" value="MBB5064220.1"/>
    <property type="molecule type" value="Genomic_DNA"/>
</dbReference>
<keyword evidence="1" id="KW-0812">Transmembrane</keyword>
<dbReference type="Proteomes" id="UP000584867">
    <property type="component" value="Unassembled WGS sequence"/>
</dbReference>
<dbReference type="RefSeq" id="WP_184255934.1">
    <property type="nucleotide sequence ID" value="NZ_JACHIO010000009.1"/>
</dbReference>
<keyword evidence="1" id="KW-1133">Transmembrane helix</keyword>